<comment type="caution">
    <text evidence="2">The sequence shown here is derived from an EMBL/GenBank/DDBJ whole genome shotgun (WGS) entry which is preliminary data.</text>
</comment>
<dbReference type="Proteomes" id="UP000324222">
    <property type="component" value="Unassembled WGS sequence"/>
</dbReference>
<sequence length="52" mass="5457">MAEQPLGNEPPNKRAKIDSFQSPDPTGKSLPVSSDAFSTSGVNLRAVGGDER</sequence>
<reference evidence="2 3" key="1">
    <citation type="submission" date="2019-05" db="EMBL/GenBank/DDBJ databases">
        <title>Another draft genome of Portunus trituberculatus and its Hox gene families provides insights of decapod evolution.</title>
        <authorList>
            <person name="Jeong J.-H."/>
            <person name="Song I."/>
            <person name="Kim S."/>
            <person name="Choi T."/>
            <person name="Kim D."/>
            <person name="Ryu S."/>
            <person name="Kim W."/>
        </authorList>
    </citation>
    <scope>NUCLEOTIDE SEQUENCE [LARGE SCALE GENOMIC DNA]</scope>
    <source>
        <tissue evidence="2">Muscle</tissue>
    </source>
</reference>
<protein>
    <submittedName>
        <fullName evidence="2">Uncharacterized protein</fullName>
    </submittedName>
</protein>
<evidence type="ECO:0000313" key="3">
    <source>
        <dbReference type="Proteomes" id="UP000324222"/>
    </source>
</evidence>
<feature type="compositionally biased region" description="Polar residues" evidence="1">
    <location>
        <begin position="31"/>
        <end position="42"/>
    </location>
</feature>
<feature type="region of interest" description="Disordered" evidence="1">
    <location>
        <begin position="1"/>
        <end position="52"/>
    </location>
</feature>
<proteinExistence type="predicted"/>
<dbReference type="EMBL" id="VSRR010015839">
    <property type="protein sequence ID" value="MPC58614.1"/>
    <property type="molecule type" value="Genomic_DNA"/>
</dbReference>
<organism evidence="2 3">
    <name type="scientific">Portunus trituberculatus</name>
    <name type="common">Swimming crab</name>
    <name type="synonym">Neptunus trituberculatus</name>
    <dbReference type="NCBI Taxonomy" id="210409"/>
    <lineage>
        <taxon>Eukaryota</taxon>
        <taxon>Metazoa</taxon>
        <taxon>Ecdysozoa</taxon>
        <taxon>Arthropoda</taxon>
        <taxon>Crustacea</taxon>
        <taxon>Multicrustacea</taxon>
        <taxon>Malacostraca</taxon>
        <taxon>Eumalacostraca</taxon>
        <taxon>Eucarida</taxon>
        <taxon>Decapoda</taxon>
        <taxon>Pleocyemata</taxon>
        <taxon>Brachyura</taxon>
        <taxon>Eubrachyura</taxon>
        <taxon>Portunoidea</taxon>
        <taxon>Portunidae</taxon>
        <taxon>Portuninae</taxon>
        <taxon>Portunus</taxon>
    </lineage>
</organism>
<keyword evidence="3" id="KW-1185">Reference proteome</keyword>
<evidence type="ECO:0000256" key="1">
    <source>
        <dbReference type="SAM" id="MobiDB-lite"/>
    </source>
</evidence>
<gene>
    <name evidence="2" type="ORF">E2C01_052621</name>
</gene>
<evidence type="ECO:0000313" key="2">
    <source>
        <dbReference type="EMBL" id="MPC58614.1"/>
    </source>
</evidence>
<dbReference type="AlphaFoldDB" id="A0A5B7GPW3"/>
<name>A0A5B7GPW3_PORTR</name>
<accession>A0A5B7GPW3</accession>